<proteinExistence type="predicted"/>
<evidence type="ECO:0000256" key="1">
    <source>
        <dbReference type="SAM" id="MobiDB-lite"/>
    </source>
</evidence>
<feature type="region of interest" description="Disordered" evidence="1">
    <location>
        <begin position="1"/>
        <end position="35"/>
    </location>
</feature>
<dbReference type="Proteomes" id="UP000284557">
    <property type="component" value="Unassembled WGS sequence"/>
</dbReference>
<evidence type="ECO:0000313" key="2">
    <source>
        <dbReference type="EMBL" id="RIT42758.1"/>
    </source>
</evidence>
<dbReference type="AlphaFoldDB" id="A0ABD7HUG0"/>
<dbReference type="EMBL" id="QXBN01000002">
    <property type="protein sequence ID" value="RIT42758.1"/>
    <property type="molecule type" value="Genomic_DNA"/>
</dbReference>
<sequence length="68" mass="7517">MEMPQHGRCAQGDNRPDRIDTTGSRARPQAREAESFAGMAMPAESITYPRRRVRGGALAGIVQRDKPH</sequence>
<accession>A0ABD7HUG0</accession>
<protein>
    <submittedName>
        <fullName evidence="2">Uncharacterized protein</fullName>
    </submittedName>
</protein>
<organism evidence="2 3">
    <name type="scientific">Mycobacteroides abscessus</name>
    <dbReference type="NCBI Taxonomy" id="36809"/>
    <lineage>
        <taxon>Bacteria</taxon>
        <taxon>Bacillati</taxon>
        <taxon>Actinomycetota</taxon>
        <taxon>Actinomycetes</taxon>
        <taxon>Mycobacteriales</taxon>
        <taxon>Mycobacteriaceae</taxon>
        <taxon>Mycobacteroides</taxon>
    </lineage>
</organism>
<gene>
    <name evidence="2" type="ORF">D2E76_04870</name>
</gene>
<comment type="caution">
    <text evidence="2">The sequence shown here is derived from an EMBL/GenBank/DDBJ whole genome shotgun (WGS) entry which is preliminary data.</text>
</comment>
<reference evidence="2 3" key="1">
    <citation type="submission" date="2018-08" db="EMBL/GenBank/DDBJ databases">
        <title>Linezolid Resistance in Mycobacterium abscessus: MIC Distribution and Comprehensive Investigation of Resistance Mechanisms.</title>
        <authorList>
            <person name="Ye M."/>
            <person name="Xu L."/>
            <person name="Zou Y."/>
            <person name="Li B."/>
            <person name="Guo Q."/>
            <person name="Zhang Y."/>
            <person name="Zhan M."/>
            <person name="Xu B."/>
            <person name="Yu F."/>
            <person name="Zhang Z."/>
            <person name="Chu H."/>
        </authorList>
    </citation>
    <scope>NUCLEOTIDE SEQUENCE [LARGE SCALE GENOMIC DNA]</scope>
    <source>
        <strain evidence="2 3">G143</strain>
    </source>
</reference>
<name>A0ABD7HUG0_9MYCO</name>
<evidence type="ECO:0000313" key="3">
    <source>
        <dbReference type="Proteomes" id="UP000284557"/>
    </source>
</evidence>